<proteinExistence type="predicted"/>
<evidence type="ECO:0000256" key="1">
    <source>
        <dbReference type="SAM" id="SignalP"/>
    </source>
</evidence>
<keyword evidence="3" id="KW-1185">Reference proteome</keyword>
<name>A0A6I4TXT1_9SPHN</name>
<accession>A0A6I4TXT1</accession>
<protein>
    <submittedName>
        <fullName evidence="2">Uncharacterized protein</fullName>
    </submittedName>
</protein>
<sequence>MKMTLLAIAGLMLTALPAQAQDAAAPVSGPVSGRAAIDLVIGNSLVGTVEGQAESDPGVVFYLNADGTAKARSTTGDGETRPGQWSVGEGDTLCIVDPGDKPDSNDCMGVTVIGDQVELAQGTEKFGLNLKLMPGNPYEL</sequence>
<feature type="chain" id="PRO_5026121956" evidence="1">
    <location>
        <begin position="21"/>
        <end position="140"/>
    </location>
</feature>
<evidence type="ECO:0000313" key="2">
    <source>
        <dbReference type="EMBL" id="MXO99577.1"/>
    </source>
</evidence>
<dbReference type="Proteomes" id="UP000469430">
    <property type="component" value="Unassembled WGS sequence"/>
</dbReference>
<dbReference type="AlphaFoldDB" id="A0A6I4TXT1"/>
<reference evidence="2 3" key="1">
    <citation type="submission" date="2019-12" db="EMBL/GenBank/DDBJ databases">
        <title>Genomic-based taxomic classification of the family Erythrobacteraceae.</title>
        <authorList>
            <person name="Xu L."/>
        </authorList>
    </citation>
    <scope>NUCLEOTIDE SEQUENCE [LARGE SCALE GENOMIC DNA]</scope>
    <source>
        <strain evidence="2 3">S36</strain>
    </source>
</reference>
<dbReference type="EMBL" id="WTYJ01000002">
    <property type="protein sequence ID" value="MXO99577.1"/>
    <property type="molecule type" value="Genomic_DNA"/>
</dbReference>
<dbReference type="RefSeq" id="WP_161391289.1">
    <property type="nucleotide sequence ID" value="NZ_JBHSCP010000001.1"/>
</dbReference>
<evidence type="ECO:0000313" key="3">
    <source>
        <dbReference type="Proteomes" id="UP000469430"/>
    </source>
</evidence>
<organism evidence="2 3">
    <name type="scientific">Croceibacterium xixiisoli</name>
    <dbReference type="NCBI Taxonomy" id="1476466"/>
    <lineage>
        <taxon>Bacteria</taxon>
        <taxon>Pseudomonadati</taxon>
        <taxon>Pseudomonadota</taxon>
        <taxon>Alphaproteobacteria</taxon>
        <taxon>Sphingomonadales</taxon>
        <taxon>Erythrobacteraceae</taxon>
        <taxon>Croceibacterium</taxon>
    </lineage>
</organism>
<keyword evidence="1" id="KW-0732">Signal</keyword>
<comment type="caution">
    <text evidence="2">The sequence shown here is derived from an EMBL/GenBank/DDBJ whole genome shotgun (WGS) entry which is preliminary data.</text>
</comment>
<dbReference type="OrthoDB" id="7865570at2"/>
<gene>
    <name evidence="2" type="ORF">GRI97_11320</name>
</gene>
<feature type="signal peptide" evidence="1">
    <location>
        <begin position="1"/>
        <end position="20"/>
    </location>
</feature>